<dbReference type="EMBL" id="WIGN01000010">
    <property type="protein sequence ID" value="KAF6819299.1"/>
    <property type="molecule type" value="Genomic_DNA"/>
</dbReference>
<accession>A0A8H6JTZ1</accession>
<gene>
    <name evidence="2" type="ORF">CSOJ01_01356</name>
</gene>
<evidence type="ECO:0000313" key="2">
    <source>
        <dbReference type="EMBL" id="KAF6819299.1"/>
    </source>
</evidence>
<feature type="region of interest" description="Disordered" evidence="1">
    <location>
        <begin position="1"/>
        <end position="24"/>
    </location>
</feature>
<feature type="region of interest" description="Disordered" evidence="1">
    <location>
        <begin position="319"/>
        <end position="378"/>
    </location>
</feature>
<feature type="region of interest" description="Disordered" evidence="1">
    <location>
        <begin position="149"/>
        <end position="190"/>
    </location>
</feature>
<dbReference type="AlphaFoldDB" id="A0A8H6JTZ1"/>
<feature type="region of interest" description="Disordered" evidence="1">
    <location>
        <begin position="278"/>
        <end position="301"/>
    </location>
</feature>
<dbReference type="Proteomes" id="UP000652219">
    <property type="component" value="Unassembled WGS sequence"/>
</dbReference>
<name>A0A8H6JTZ1_9PEZI</name>
<feature type="compositionally biased region" description="Basic and acidic residues" evidence="1">
    <location>
        <begin position="346"/>
        <end position="363"/>
    </location>
</feature>
<sequence length="378" mass="41330">MGIPRHRSWRQDQRRRGEHVPPFFSLRPSAPQSALFQRAQNSAQHRRPGPVAIITRSPAPDSLASTTRRCSTCWIIYYQQQQQQQQQERMQLAAQRISVAGSGAPGRYHPIIGYFLVPKWASVGAWVERQGHDPGRLFRRLHLDQKFKRPSACHPSPANPSRSLASSLLNMSRSSVSSMPPLPPPAHPSRTIARGVDSLWIISLLAWMIRPDRPPSVSNVSIGTSPAELTADTSTEGRSSPESTNKRPQPEPAHPCVPSRTPALADLGATVLATLRCGNRPKRKSRTGSVNLPSPSCRRVPVHHDIDGLYAADEQPTLWMKQPADEAAQHSSSGSGSGSGSNRNQIPEERTTGALRGEADRSFLDVSCGPSHSSSRGP</sequence>
<comment type="caution">
    <text evidence="2">The sequence shown here is derived from an EMBL/GenBank/DDBJ whole genome shotgun (WGS) entry which is preliminary data.</text>
</comment>
<feature type="compositionally biased region" description="Polar residues" evidence="1">
    <location>
        <begin position="231"/>
        <end position="243"/>
    </location>
</feature>
<feature type="compositionally biased region" description="Low complexity" evidence="1">
    <location>
        <begin position="161"/>
        <end position="179"/>
    </location>
</feature>
<organism evidence="2 3">
    <name type="scientific">Colletotrichum sojae</name>
    <dbReference type="NCBI Taxonomy" id="2175907"/>
    <lineage>
        <taxon>Eukaryota</taxon>
        <taxon>Fungi</taxon>
        <taxon>Dikarya</taxon>
        <taxon>Ascomycota</taxon>
        <taxon>Pezizomycotina</taxon>
        <taxon>Sordariomycetes</taxon>
        <taxon>Hypocreomycetidae</taxon>
        <taxon>Glomerellales</taxon>
        <taxon>Glomerellaceae</taxon>
        <taxon>Colletotrichum</taxon>
        <taxon>Colletotrichum orchidearum species complex</taxon>
    </lineage>
</organism>
<evidence type="ECO:0000256" key="1">
    <source>
        <dbReference type="SAM" id="MobiDB-lite"/>
    </source>
</evidence>
<protein>
    <submittedName>
        <fullName evidence="2">Uncharacterized protein</fullName>
    </submittedName>
</protein>
<evidence type="ECO:0000313" key="3">
    <source>
        <dbReference type="Proteomes" id="UP000652219"/>
    </source>
</evidence>
<feature type="region of interest" description="Disordered" evidence="1">
    <location>
        <begin position="215"/>
        <end position="261"/>
    </location>
</feature>
<proteinExistence type="predicted"/>
<feature type="compositionally biased region" description="Basic and acidic residues" evidence="1">
    <location>
        <begin position="9"/>
        <end position="19"/>
    </location>
</feature>
<keyword evidence="3" id="KW-1185">Reference proteome</keyword>
<reference evidence="2 3" key="1">
    <citation type="journal article" date="2020" name="Phytopathology">
        <title>Genome Sequence Resources of Colletotrichum truncatum, C. plurivorum, C. musicola, and C. sojae: Four Species Pathogenic to Soybean (Glycine max).</title>
        <authorList>
            <person name="Rogerio F."/>
            <person name="Boufleur T.R."/>
            <person name="Ciampi-Guillardi M."/>
            <person name="Sukno S.A."/>
            <person name="Thon M.R."/>
            <person name="Massola Junior N.S."/>
            <person name="Baroncelli R."/>
        </authorList>
    </citation>
    <scope>NUCLEOTIDE SEQUENCE [LARGE SCALE GENOMIC DNA]</scope>
    <source>
        <strain evidence="2 3">LFN0009</strain>
    </source>
</reference>